<keyword evidence="1" id="KW-0963">Cytoplasm</keyword>
<dbReference type="SMART" id="SM00849">
    <property type="entry name" value="Lactamase_B"/>
    <property type="match status" value="1"/>
</dbReference>
<dbReference type="Gene3D" id="3.10.20.580">
    <property type="match status" value="1"/>
</dbReference>
<protein>
    <submittedName>
        <fullName evidence="10">Ribonuclease J (Endonuclease and 5' exonuclease)</fullName>
    </submittedName>
</protein>
<dbReference type="InterPro" id="IPR055132">
    <property type="entry name" value="RNase_J_b_CASP"/>
</dbReference>
<dbReference type="InterPro" id="IPR042173">
    <property type="entry name" value="RNase_J_2"/>
</dbReference>
<evidence type="ECO:0000313" key="10">
    <source>
        <dbReference type="EMBL" id="VAW31111.1"/>
    </source>
</evidence>
<dbReference type="Gene3D" id="3.40.50.10710">
    <property type="entry name" value="Metallo-hydrolase/oxidoreductase"/>
    <property type="match status" value="1"/>
</dbReference>
<dbReference type="Pfam" id="PF17770">
    <property type="entry name" value="RNase_J_C"/>
    <property type="match status" value="1"/>
</dbReference>
<evidence type="ECO:0000256" key="4">
    <source>
        <dbReference type="ARBA" id="ARBA00022759"/>
    </source>
</evidence>
<proteinExistence type="predicted"/>
<evidence type="ECO:0000256" key="1">
    <source>
        <dbReference type="ARBA" id="ARBA00022490"/>
    </source>
</evidence>
<dbReference type="SUPFAM" id="SSF56281">
    <property type="entry name" value="Metallo-hydrolase/oxidoreductase"/>
    <property type="match status" value="1"/>
</dbReference>
<dbReference type="InterPro" id="IPR030854">
    <property type="entry name" value="RNase_J_bac"/>
</dbReference>
<dbReference type="PIRSF" id="PIRSF004803">
    <property type="entry name" value="RnjA"/>
    <property type="match status" value="1"/>
</dbReference>
<feature type="non-terminal residue" evidence="10">
    <location>
        <position position="1"/>
    </location>
</feature>
<keyword evidence="7 10" id="KW-0269">Exonuclease</keyword>
<dbReference type="Pfam" id="PF12706">
    <property type="entry name" value="Lactamase_B_2"/>
    <property type="match status" value="1"/>
</dbReference>
<dbReference type="InterPro" id="IPR036866">
    <property type="entry name" value="RibonucZ/Hydroxyglut_hydro"/>
</dbReference>
<keyword evidence="3" id="KW-0479">Metal-binding</keyword>
<evidence type="ECO:0000256" key="3">
    <source>
        <dbReference type="ARBA" id="ARBA00022723"/>
    </source>
</evidence>
<evidence type="ECO:0000256" key="2">
    <source>
        <dbReference type="ARBA" id="ARBA00022722"/>
    </source>
</evidence>
<dbReference type="InterPro" id="IPR001587">
    <property type="entry name" value="RNase_J_CS"/>
</dbReference>
<keyword evidence="6" id="KW-0862">Zinc</keyword>
<keyword evidence="8" id="KW-0694">RNA-binding</keyword>
<dbReference type="NCBIfam" id="TIGR00649">
    <property type="entry name" value="MG423"/>
    <property type="match status" value="1"/>
</dbReference>
<evidence type="ECO:0000256" key="7">
    <source>
        <dbReference type="ARBA" id="ARBA00022839"/>
    </source>
</evidence>
<accession>A0A3B0UJ18</accession>
<dbReference type="GO" id="GO:0006396">
    <property type="term" value="P:RNA processing"/>
    <property type="evidence" value="ECO:0007669"/>
    <property type="project" value="InterPro"/>
</dbReference>
<evidence type="ECO:0000256" key="6">
    <source>
        <dbReference type="ARBA" id="ARBA00022833"/>
    </source>
</evidence>
<keyword evidence="5" id="KW-0378">Hydrolase</keyword>
<evidence type="ECO:0000256" key="5">
    <source>
        <dbReference type="ARBA" id="ARBA00022801"/>
    </source>
</evidence>
<dbReference type="PANTHER" id="PTHR43694">
    <property type="entry name" value="RIBONUCLEASE J"/>
    <property type="match status" value="1"/>
</dbReference>
<dbReference type="Pfam" id="PF22505">
    <property type="entry name" value="RNase_J_b_CASP"/>
    <property type="match status" value="1"/>
</dbReference>
<dbReference type="CDD" id="cd07714">
    <property type="entry name" value="RNaseJ_MBL-fold"/>
    <property type="match status" value="1"/>
</dbReference>
<dbReference type="GO" id="GO:0004521">
    <property type="term" value="F:RNA endonuclease activity"/>
    <property type="evidence" value="ECO:0007669"/>
    <property type="project" value="InterPro"/>
</dbReference>
<keyword evidence="2" id="KW-0540">Nuclease</keyword>
<dbReference type="InterPro" id="IPR011108">
    <property type="entry name" value="RMMBL"/>
</dbReference>
<dbReference type="GO" id="GO:0004534">
    <property type="term" value="F:5'-3' RNA exonuclease activity"/>
    <property type="evidence" value="ECO:0007669"/>
    <property type="project" value="InterPro"/>
</dbReference>
<dbReference type="InterPro" id="IPR001279">
    <property type="entry name" value="Metallo-B-lactamas"/>
</dbReference>
<dbReference type="GO" id="GO:0003723">
    <property type="term" value="F:RNA binding"/>
    <property type="evidence" value="ECO:0007669"/>
    <property type="project" value="UniProtKB-KW"/>
</dbReference>
<dbReference type="PANTHER" id="PTHR43694:SF1">
    <property type="entry name" value="RIBONUCLEASE J"/>
    <property type="match status" value="1"/>
</dbReference>
<dbReference type="Gene3D" id="3.60.15.10">
    <property type="entry name" value="Ribonuclease Z/Hydroxyacylglutathione hydrolase-like"/>
    <property type="match status" value="1"/>
</dbReference>
<dbReference type="AlphaFoldDB" id="A0A3B0UJ18"/>
<evidence type="ECO:0000259" key="9">
    <source>
        <dbReference type="SMART" id="SM00849"/>
    </source>
</evidence>
<sequence>VDVIIPDYKYLMDKLDKVVAVLVTHGHEDHIGALPHVMRDIDAPIYATPLTMGLINVKLRRAGLKKEVELVPIDAGSTFTVGKHFTVEPFHVAHSIPDCVGFGITTPAGLIVHTGDYKFDHTPADGWPPDFAKLAEFSQRGVLCLLADSTNADRPGWTKSEKEIEHAFDDMFRDAPGRIIVASFASLISRIQLVADTAVKYGRYLAITGRSMRDNTKMAMELGYLNIDDSTLIDINDISSLPPQRVVIMATGSQGEPTAVMGRLARGNHNRLKIEEDDTIVLSAHAIPGNEEMVYRTISQLFRRGANVLYENIADVHVSGHASQEEMKLMLNLVQPKYLVPVHGELRHLKQHAVMAQELGFAAENIAIIENGTPLELTQDSLQILPRMRGGYIFVDGDSVGEIDWPVLRDREKLANSGLFLAVLSLNEQGKMVGKPEIISRGFVDRRDESALKQGAKETIERTVKQFDGKGKGLNRKIENRLSRFLYAETGRRPIVQVVIK</sequence>
<name>A0A3B0UJ18_9ZZZZ</name>
<dbReference type="InterPro" id="IPR004613">
    <property type="entry name" value="RNase_J"/>
</dbReference>
<dbReference type="PROSITE" id="PS01292">
    <property type="entry name" value="UPF0036"/>
    <property type="match status" value="1"/>
</dbReference>
<feature type="domain" description="Metallo-beta-lactamase" evidence="9">
    <location>
        <begin position="3"/>
        <end position="168"/>
    </location>
</feature>
<keyword evidence="4 10" id="KW-0255">Endonuclease</keyword>
<dbReference type="Pfam" id="PF07521">
    <property type="entry name" value="RMMBL"/>
    <property type="match status" value="1"/>
</dbReference>
<gene>
    <name evidence="10" type="ORF">MNBD_CHLOROFLEXI01-1098</name>
</gene>
<dbReference type="InterPro" id="IPR041636">
    <property type="entry name" value="RNase_J_C"/>
</dbReference>
<organism evidence="10">
    <name type="scientific">hydrothermal vent metagenome</name>
    <dbReference type="NCBI Taxonomy" id="652676"/>
    <lineage>
        <taxon>unclassified sequences</taxon>
        <taxon>metagenomes</taxon>
        <taxon>ecological metagenomes</taxon>
    </lineage>
</organism>
<dbReference type="EMBL" id="UOEU01000159">
    <property type="protein sequence ID" value="VAW31111.1"/>
    <property type="molecule type" value="Genomic_DNA"/>
</dbReference>
<reference evidence="10" key="1">
    <citation type="submission" date="2018-06" db="EMBL/GenBank/DDBJ databases">
        <authorList>
            <person name="Zhirakovskaya E."/>
        </authorList>
    </citation>
    <scope>NUCLEOTIDE SEQUENCE</scope>
</reference>
<dbReference type="GO" id="GO:0008270">
    <property type="term" value="F:zinc ion binding"/>
    <property type="evidence" value="ECO:0007669"/>
    <property type="project" value="InterPro"/>
</dbReference>
<evidence type="ECO:0000256" key="8">
    <source>
        <dbReference type="ARBA" id="ARBA00022884"/>
    </source>
</evidence>